<proteinExistence type="predicted"/>
<organism evidence="2 3">
    <name type="scientific">Phytophthora aleatoria</name>
    <dbReference type="NCBI Taxonomy" id="2496075"/>
    <lineage>
        <taxon>Eukaryota</taxon>
        <taxon>Sar</taxon>
        <taxon>Stramenopiles</taxon>
        <taxon>Oomycota</taxon>
        <taxon>Peronosporomycetes</taxon>
        <taxon>Peronosporales</taxon>
        <taxon>Peronosporaceae</taxon>
        <taxon>Phytophthora</taxon>
    </lineage>
</organism>
<keyword evidence="3" id="KW-1185">Reference proteome</keyword>
<dbReference type="EMBL" id="JAENGY010002177">
    <property type="protein sequence ID" value="KAG6945148.1"/>
    <property type="molecule type" value="Genomic_DNA"/>
</dbReference>
<dbReference type="PANTHER" id="PTHR46564:SF1">
    <property type="entry name" value="TRANSPOSASE"/>
    <property type="match status" value="1"/>
</dbReference>
<reference evidence="2" key="1">
    <citation type="submission" date="2021-01" db="EMBL/GenBank/DDBJ databases">
        <title>Phytophthora aleatoria, a newly-described species from Pinus radiata is distinct from Phytophthora cactorum isolates based on comparative genomics.</title>
        <authorList>
            <person name="Mcdougal R."/>
            <person name="Panda P."/>
            <person name="Williams N."/>
            <person name="Studholme D.J."/>
        </authorList>
    </citation>
    <scope>NUCLEOTIDE SEQUENCE</scope>
    <source>
        <strain evidence="2">NZFS 4037</strain>
    </source>
</reference>
<dbReference type="PANTHER" id="PTHR46564">
    <property type="entry name" value="TRANSPOSASE"/>
    <property type="match status" value="1"/>
</dbReference>
<evidence type="ECO:0000313" key="3">
    <source>
        <dbReference type="Proteomes" id="UP000709295"/>
    </source>
</evidence>
<name>A0A8J5ITP7_9STRA</name>
<feature type="domain" description="Tc1-like transposase DDE" evidence="1">
    <location>
        <begin position="7"/>
        <end position="112"/>
    </location>
</feature>
<accession>A0A8J5ITP7</accession>
<sequence length="160" mass="18526">MVRVPFKRGKRVSILAACDVRGFVAWETTCGTFTRKRFHRAFVRQVVKRLNPWPLPRSIVVMDNALIHMYKEIEDVVYRCGAILLSLPPYYPHLNPIEVMFRRFKSGIQRHANLVFPQYPELVLKVAMKRCLRCEDHGFNLFRHCGYGSGGVNLAAFTAE</sequence>
<evidence type="ECO:0000313" key="2">
    <source>
        <dbReference type="EMBL" id="KAG6945148.1"/>
    </source>
</evidence>
<dbReference type="Proteomes" id="UP000709295">
    <property type="component" value="Unassembled WGS sequence"/>
</dbReference>
<dbReference type="InterPro" id="IPR038717">
    <property type="entry name" value="Tc1-like_DDE_dom"/>
</dbReference>
<evidence type="ECO:0000259" key="1">
    <source>
        <dbReference type="Pfam" id="PF13358"/>
    </source>
</evidence>
<protein>
    <recommendedName>
        <fullName evidence="1">Tc1-like transposase DDE domain-containing protein</fullName>
    </recommendedName>
</protein>
<comment type="caution">
    <text evidence="2">The sequence shown here is derived from an EMBL/GenBank/DDBJ whole genome shotgun (WGS) entry which is preliminary data.</text>
</comment>
<gene>
    <name evidence="2" type="ORF">JG688_00016717</name>
</gene>
<dbReference type="Pfam" id="PF13358">
    <property type="entry name" value="DDE_3"/>
    <property type="match status" value="1"/>
</dbReference>
<dbReference type="AlphaFoldDB" id="A0A8J5ITP7"/>